<sequence length="214" mass="23467">MAIPGKSRYVMDARPAPRAGVTLFCAEAHLPSRWARIVLAEKDVDGARVQSLNAAAPNQDLLILNPTGELPTLIDRDTVLYPAPIVVEYLDERYPHPALLPGDPASRARVRMIVARLEREFFPLAATISAHSPRSPEAKAARKQLQDGMLASTRLFTARGWCLGLEYNLADCAWAALFGSFAALGLKPPADANFLRYAERLLARPAVQSVLRSR</sequence>
<dbReference type="Gene3D" id="1.20.1050.10">
    <property type="match status" value="1"/>
</dbReference>
<comment type="caution">
    <text evidence="3">The sequence shown here is derived from an EMBL/GenBank/DDBJ whole genome shotgun (WGS) entry which is preliminary data.</text>
</comment>
<dbReference type="SUPFAM" id="SSF47616">
    <property type="entry name" value="GST C-terminal domain-like"/>
    <property type="match status" value="1"/>
</dbReference>
<dbReference type="PANTHER" id="PTHR43968:SF6">
    <property type="entry name" value="GLUTATHIONE S-TRANSFERASE OMEGA"/>
    <property type="match status" value="1"/>
</dbReference>
<dbReference type="Gene3D" id="3.40.30.10">
    <property type="entry name" value="Glutaredoxin"/>
    <property type="match status" value="1"/>
</dbReference>
<dbReference type="SFLD" id="SFLDS00019">
    <property type="entry name" value="Glutathione_Transferase_(cytos"/>
    <property type="match status" value="1"/>
</dbReference>
<evidence type="ECO:0000259" key="2">
    <source>
        <dbReference type="PROSITE" id="PS50405"/>
    </source>
</evidence>
<dbReference type="GO" id="GO:0005737">
    <property type="term" value="C:cytoplasm"/>
    <property type="evidence" value="ECO:0007669"/>
    <property type="project" value="TreeGrafter"/>
</dbReference>
<dbReference type="InterPro" id="IPR050983">
    <property type="entry name" value="GST_Omega/HSP26"/>
</dbReference>
<dbReference type="PROSITE" id="PS50405">
    <property type="entry name" value="GST_CTER"/>
    <property type="match status" value="1"/>
</dbReference>
<feature type="domain" description="GST N-terminal" evidence="1">
    <location>
        <begin position="19"/>
        <end position="98"/>
    </location>
</feature>
<dbReference type="InterPro" id="IPR010987">
    <property type="entry name" value="Glutathione-S-Trfase_C-like"/>
</dbReference>
<dbReference type="RefSeq" id="WP_168146653.1">
    <property type="nucleotide sequence ID" value="NZ_JAAVXB010000002.1"/>
</dbReference>
<evidence type="ECO:0000313" key="4">
    <source>
        <dbReference type="Proteomes" id="UP000653472"/>
    </source>
</evidence>
<evidence type="ECO:0000313" key="3">
    <source>
        <dbReference type="EMBL" id="NKF21381.1"/>
    </source>
</evidence>
<feature type="domain" description="GST C-terminal" evidence="2">
    <location>
        <begin position="103"/>
        <end position="214"/>
    </location>
</feature>
<keyword evidence="4" id="KW-1185">Reference proteome</keyword>
<dbReference type="Pfam" id="PF13417">
    <property type="entry name" value="GST_N_3"/>
    <property type="match status" value="1"/>
</dbReference>
<reference evidence="3" key="1">
    <citation type="submission" date="2020-03" db="EMBL/GenBank/DDBJ databases">
        <title>Solimonas marina sp. nov., isolated from deep seawater of the Pacific Ocean.</title>
        <authorList>
            <person name="Liu X."/>
            <person name="Lai Q."/>
            <person name="Sun F."/>
            <person name="Gai Y."/>
            <person name="Li G."/>
            <person name="Shao Z."/>
        </authorList>
    </citation>
    <scope>NUCLEOTIDE SEQUENCE</scope>
    <source>
        <strain evidence="3">C16B3</strain>
    </source>
</reference>
<dbReference type="Proteomes" id="UP000653472">
    <property type="component" value="Unassembled WGS sequence"/>
</dbReference>
<evidence type="ECO:0000259" key="1">
    <source>
        <dbReference type="PROSITE" id="PS50404"/>
    </source>
</evidence>
<dbReference type="EMBL" id="JAAVXB010000002">
    <property type="protein sequence ID" value="NKF21381.1"/>
    <property type="molecule type" value="Genomic_DNA"/>
</dbReference>
<gene>
    <name evidence="3" type="ORF">G7Y82_03555</name>
</gene>
<dbReference type="InterPro" id="IPR036282">
    <property type="entry name" value="Glutathione-S-Trfase_C_sf"/>
</dbReference>
<dbReference type="InterPro" id="IPR040079">
    <property type="entry name" value="Glutathione_S-Trfase"/>
</dbReference>
<protein>
    <submittedName>
        <fullName evidence="3">Stringent starvation protein A</fullName>
    </submittedName>
</protein>
<dbReference type="InterPro" id="IPR036249">
    <property type="entry name" value="Thioredoxin-like_sf"/>
</dbReference>
<accession>A0A970B8H2</accession>
<dbReference type="AlphaFoldDB" id="A0A970B8H2"/>
<dbReference type="PROSITE" id="PS50404">
    <property type="entry name" value="GST_NTER"/>
    <property type="match status" value="1"/>
</dbReference>
<dbReference type="InterPro" id="IPR004045">
    <property type="entry name" value="Glutathione_S-Trfase_N"/>
</dbReference>
<proteinExistence type="predicted"/>
<organism evidence="3 4">
    <name type="scientific">Solimonas marina</name>
    <dbReference type="NCBI Taxonomy" id="2714601"/>
    <lineage>
        <taxon>Bacteria</taxon>
        <taxon>Pseudomonadati</taxon>
        <taxon>Pseudomonadota</taxon>
        <taxon>Gammaproteobacteria</taxon>
        <taxon>Nevskiales</taxon>
        <taxon>Nevskiaceae</taxon>
        <taxon>Solimonas</taxon>
    </lineage>
</organism>
<name>A0A970B8H2_9GAMM</name>
<dbReference type="PANTHER" id="PTHR43968">
    <property type="match status" value="1"/>
</dbReference>
<dbReference type="SUPFAM" id="SSF52833">
    <property type="entry name" value="Thioredoxin-like"/>
    <property type="match status" value="1"/>
</dbReference>